<reference evidence="2 3" key="1">
    <citation type="submission" date="2020-08" db="EMBL/GenBank/DDBJ databases">
        <title>Sequencing the genomes of 1000 actinobacteria strains.</title>
        <authorList>
            <person name="Klenk H.-P."/>
        </authorList>
    </citation>
    <scope>NUCLEOTIDE SEQUENCE [LARGE SCALE GENOMIC DNA]</scope>
    <source>
        <strain evidence="2 3">DSM 44598</strain>
    </source>
</reference>
<evidence type="ECO:0000256" key="1">
    <source>
        <dbReference type="SAM" id="Phobius"/>
    </source>
</evidence>
<organism evidence="2 3">
    <name type="scientific">Nocardiopsis metallicus</name>
    <dbReference type="NCBI Taxonomy" id="179819"/>
    <lineage>
        <taxon>Bacteria</taxon>
        <taxon>Bacillati</taxon>
        <taxon>Actinomycetota</taxon>
        <taxon>Actinomycetes</taxon>
        <taxon>Streptosporangiales</taxon>
        <taxon>Nocardiopsidaceae</taxon>
        <taxon>Nocardiopsis</taxon>
    </lineage>
</organism>
<accession>A0A840WS36</accession>
<gene>
    <name evidence="2" type="ORF">HNR07_005872</name>
</gene>
<sequence length="147" mass="16140">MSVMVHHGNLSENSAPEALLRMPPEVLWTALTVTILCVFLLIAISILRRKLVARNLSKRVSFRLLPSPFFEPSPEEVGRVAHQLTRTRPAAWRLNPQEGAGVRVKLATGSDGRLVYSWGGPRGAESILGSPAYSHVETERESASGEE</sequence>
<keyword evidence="1" id="KW-1133">Transmembrane helix</keyword>
<protein>
    <submittedName>
        <fullName evidence="2">Uncharacterized protein</fullName>
    </submittedName>
</protein>
<keyword evidence="3" id="KW-1185">Reference proteome</keyword>
<comment type="caution">
    <text evidence="2">The sequence shown here is derived from an EMBL/GenBank/DDBJ whole genome shotgun (WGS) entry which is preliminary data.</text>
</comment>
<keyword evidence="1" id="KW-0812">Transmembrane</keyword>
<name>A0A840WS36_9ACTN</name>
<feature type="transmembrane region" description="Helical" evidence="1">
    <location>
        <begin position="26"/>
        <end position="47"/>
    </location>
</feature>
<dbReference type="Proteomes" id="UP000579647">
    <property type="component" value="Unassembled WGS sequence"/>
</dbReference>
<keyword evidence="1" id="KW-0472">Membrane</keyword>
<proteinExistence type="predicted"/>
<dbReference type="AlphaFoldDB" id="A0A840WS36"/>
<evidence type="ECO:0000313" key="2">
    <source>
        <dbReference type="EMBL" id="MBB5494735.1"/>
    </source>
</evidence>
<evidence type="ECO:0000313" key="3">
    <source>
        <dbReference type="Proteomes" id="UP000579647"/>
    </source>
</evidence>
<dbReference type="EMBL" id="JACHDO010000001">
    <property type="protein sequence ID" value="MBB5494735.1"/>
    <property type="molecule type" value="Genomic_DNA"/>
</dbReference>